<dbReference type="PANTHER" id="PTHR16509">
    <property type="match status" value="1"/>
</dbReference>
<dbReference type="PANTHER" id="PTHR16509:SF1">
    <property type="entry name" value="MANGANESE-DEPENDENT ADP-RIBOSE_CDP-ALCOHOL DIPHOSPHATASE"/>
    <property type="match status" value="1"/>
</dbReference>
<dbReference type="Gene3D" id="3.60.21.10">
    <property type="match status" value="1"/>
</dbReference>
<dbReference type="GO" id="GO:0030145">
    <property type="term" value="F:manganese ion binding"/>
    <property type="evidence" value="ECO:0007669"/>
    <property type="project" value="TreeGrafter"/>
</dbReference>
<evidence type="ECO:0000313" key="3">
    <source>
        <dbReference type="Proteomes" id="UP000243217"/>
    </source>
</evidence>
<protein>
    <recommendedName>
        <fullName evidence="1">Calcineurin-like phosphoesterase domain-containing protein</fullName>
    </recommendedName>
</protein>
<dbReference type="InterPro" id="IPR004843">
    <property type="entry name" value="Calcineurin-like_PHP"/>
</dbReference>
<organism evidence="2 3">
    <name type="scientific">Thraustotheca clavata</name>
    <dbReference type="NCBI Taxonomy" id="74557"/>
    <lineage>
        <taxon>Eukaryota</taxon>
        <taxon>Sar</taxon>
        <taxon>Stramenopiles</taxon>
        <taxon>Oomycota</taxon>
        <taxon>Saprolegniomycetes</taxon>
        <taxon>Saprolegniales</taxon>
        <taxon>Achlyaceae</taxon>
        <taxon>Thraustotheca</taxon>
    </lineage>
</organism>
<gene>
    <name evidence="2" type="ORF">THRCLA_02605</name>
</gene>
<keyword evidence="3" id="KW-1185">Reference proteome</keyword>
<dbReference type="InterPro" id="IPR029052">
    <property type="entry name" value="Metallo-depent_PP-like"/>
</dbReference>
<dbReference type="GO" id="GO:0047631">
    <property type="term" value="F:ADP-ribose diphosphatase activity"/>
    <property type="evidence" value="ECO:0007669"/>
    <property type="project" value="TreeGrafter"/>
</dbReference>
<accession>A0A1W0A4K7</accession>
<feature type="domain" description="Calcineurin-like phosphoesterase" evidence="1">
    <location>
        <begin position="43"/>
        <end position="275"/>
    </location>
</feature>
<evidence type="ECO:0000313" key="2">
    <source>
        <dbReference type="EMBL" id="OQS05223.1"/>
    </source>
</evidence>
<dbReference type="GO" id="GO:0047734">
    <property type="term" value="F:CDP-glycerol diphosphatase activity"/>
    <property type="evidence" value="ECO:0007669"/>
    <property type="project" value="TreeGrafter"/>
</dbReference>
<dbReference type="GO" id="GO:0008663">
    <property type="term" value="F:2',3'-cyclic-nucleotide 2'-phosphodiesterase activity"/>
    <property type="evidence" value="ECO:0007669"/>
    <property type="project" value="TreeGrafter"/>
</dbReference>
<dbReference type="SUPFAM" id="SSF56300">
    <property type="entry name" value="Metallo-dependent phosphatases"/>
    <property type="match status" value="1"/>
</dbReference>
<proteinExistence type="predicted"/>
<comment type="caution">
    <text evidence="2">The sequence shown here is derived from an EMBL/GenBank/DDBJ whole genome shotgun (WGS) entry which is preliminary data.</text>
</comment>
<sequence length="329" mass="37149">MSTPLFSFGAIADVQYADIDDAWNYMKTSRRYYRQALSNLQSAVDSWIDEAKSKPLRFVMNLGDLLDGKNAATSISMKALLQLRGSLDAFQSQIGPVHHCIGNHELYNFNREEYLRLLVHHTSNGPKELLPPPASTRAYYSFHLPQEPSFLFIVLDPYEKSIIGNTPGSVEHTASRNFIAQRNPNNDLNSSASLLGVERRFVEYNGAIDTDQLSWLRETLDRAQARQQHVVVFSHVPIHPDSCHHACLLWNYDTMLQTFASYNCIRAVFCGHYHENGYAVDAGGIHYVVFHAALESKDNAFATIDVYADHLDVRGRGNIPSRILAFKSN</sequence>
<dbReference type="OrthoDB" id="9675250at2759"/>
<evidence type="ECO:0000259" key="1">
    <source>
        <dbReference type="Pfam" id="PF00149"/>
    </source>
</evidence>
<dbReference type="STRING" id="74557.A0A1W0A4K7"/>
<dbReference type="AlphaFoldDB" id="A0A1W0A4K7"/>
<dbReference type="EMBL" id="JNBS01000483">
    <property type="protein sequence ID" value="OQS05223.1"/>
    <property type="molecule type" value="Genomic_DNA"/>
</dbReference>
<dbReference type="Proteomes" id="UP000243217">
    <property type="component" value="Unassembled WGS sequence"/>
</dbReference>
<dbReference type="Pfam" id="PF00149">
    <property type="entry name" value="Metallophos"/>
    <property type="match status" value="1"/>
</dbReference>
<name>A0A1W0A4K7_9STRA</name>
<reference evidence="2 3" key="1">
    <citation type="journal article" date="2014" name="Genome Biol. Evol.">
        <title>The secreted proteins of Achlya hypogyna and Thraustotheca clavata identify the ancestral oomycete secretome and reveal gene acquisitions by horizontal gene transfer.</title>
        <authorList>
            <person name="Misner I."/>
            <person name="Blouin N."/>
            <person name="Leonard G."/>
            <person name="Richards T.A."/>
            <person name="Lane C.E."/>
        </authorList>
    </citation>
    <scope>NUCLEOTIDE SEQUENCE [LARGE SCALE GENOMIC DNA]</scope>
    <source>
        <strain evidence="2 3">ATCC 34112</strain>
    </source>
</reference>